<protein>
    <recommendedName>
        <fullName evidence="3">4a-hydroxytetrahydrobiopterin dehydratase</fullName>
        <ecNumber evidence="3">4.2.1.96</ecNumber>
    </recommendedName>
</protein>
<keyword evidence="4 5" id="KW-0456">Lyase</keyword>
<evidence type="ECO:0000313" key="5">
    <source>
        <dbReference type="EMBL" id="CUS44158.1"/>
    </source>
</evidence>
<dbReference type="NCBIfam" id="NF002018">
    <property type="entry name" value="PRK00823.1-3"/>
    <property type="match status" value="1"/>
</dbReference>
<proteinExistence type="inferred from homology"/>
<dbReference type="GO" id="GO:0008124">
    <property type="term" value="F:4-alpha-hydroxytetrahydrobiopterin dehydratase activity"/>
    <property type="evidence" value="ECO:0007669"/>
    <property type="project" value="UniProtKB-EC"/>
</dbReference>
<comment type="similarity">
    <text evidence="2">Belongs to the pterin-4-alpha-carbinolamine dehydratase family.</text>
</comment>
<dbReference type="HAMAP" id="MF_00434">
    <property type="entry name" value="Pterin_4_alpha"/>
    <property type="match status" value="1"/>
</dbReference>
<evidence type="ECO:0000256" key="4">
    <source>
        <dbReference type="ARBA" id="ARBA00023239"/>
    </source>
</evidence>
<dbReference type="GO" id="GO:0006729">
    <property type="term" value="P:tetrahydrobiopterin biosynthetic process"/>
    <property type="evidence" value="ECO:0007669"/>
    <property type="project" value="InterPro"/>
</dbReference>
<dbReference type="PANTHER" id="PTHR12599">
    <property type="entry name" value="PTERIN-4-ALPHA-CARBINOLAMINE DEHYDRATASE"/>
    <property type="match status" value="1"/>
</dbReference>
<dbReference type="Gene3D" id="3.30.1360.20">
    <property type="entry name" value="Transcriptional coactivator/pterin dehydratase"/>
    <property type="match status" value="1"/>
</dbReference>
<dbReference type="InterPro" id="IPR036428">
    <property type="entry name" value="PCD_sf"/>
</dbReference>
<dbReference type="AlphaFoldDB" id="A0A160TIX9"/>
<sequence>MTIARLSDDERRTALAALTLWTYVPERDAITRTLTFDSFIDAFAAMTRIALLSEKADHHPEWSNVYGRIDILLSTHDAGGLSRRDIALARQIDDSLASRPAPLDT</sequence>
<dbReference type="PANTHER" id="PTHR12599:SF0">
    <property type="entry name" value="PTERIN-4-ALPHA-CARBINOLAMINE DEHYDRATASE"/>
    <property type="match status" value="1"/>
</dbReference>
<dbReference type="InterPro" id="IPR001533">
    <property type="entry name" value="Pterin_deHydtase"/>
</dbReference>
<dbReference type="CDD" id="cd00914">
    <property type="entry name" value="PCD_DCoH_subfamily_b"/>
    <property type="match status" value="1"/>
</dbReference>
<dbReference type="EC" id="4.2.1.96" evidence="3"/>
<evidence type="ECO:0000256" key="3">
    <source>
        <dbReference type="ARBA" id="ARBA00013252"/>
    </source>
</evidence>
<evidence type="ECO:0000256" key="1">
    <source>
        <dbReference type="ARBA" id="ARBA00001554"/>
    </source>
</evidence>
<name>A0A160TIX9_9ZZZZ</name>
<gene>
    <name evidence="5" type="ORF">MGWOODY_Smn3802</name>
</gene>
<dbReference type="Pfam" id="PF01329">
    <property type="entry name" value="Pterin_4a"/>
    <property type="match status" value="1"/>
</dbReference>
<comment type="catalytic activity">
    <reaction evidence="1">
        <text>(4aS,6R)-4a-hydroxy-L-erythro-5,6,7,8-tetrahydrobiopterin = (6R)-L-erythro-6,7-dihydrobiopterin + H2O</text>
        <dbReference type="Rhea" id="RHEA:11920"/>
        <dbReference type="ChEBI" id="CHEBI:15377"/>
        <dbReference type="ChEBI" id="CHEBI:15642"/>
        <dbReference type="ChEBI" id="CHEBI:43120"/>
        <dbReference type="EC" id="4.2.1.96"/>
    </reaction>
</comment>
<reference evidence="5" key="1">
    <citation type="submission" date="2015-10" db="EMBL/GenBank/DDBJ databases">
        <authorList>
            <person name="Gilbert D.G."/>
        </authorList>
    </citation>
    <scope>NUCLEOTIDE SEQUENCE</scope>
</reference>
<accession>A0A160TIX9</accession>
<organism evidence="5">
    <name type="scientific">hydrothermal vent metagenome</name>
    <dbReference type="NCBI Taxonomy" id="652676"/>
    <lineage>
        <taxon>unclassified sequences</taxon>
        <taxon>metagenomes</taxon>
        <taxon>ecological metagenomes</taxon>
    </lineage>
</organism>
<dbReference type="EMBL" id="CZQE01000116">
    <property type="protein sequence ID" value="CUS44158.1"/>
    <property type="molecule type" value="Genomic_DNA"/>
</dbReference>
<dbReference type="SUPFAM" id="SSF55248">
    <property type="entry name" value="PCD-like"/>
    <property type="match status" value="1"/>
</dbReference>
<evidence type="ECO:0000256" key="2">
    <source>
        <dbReference type="ARBA" id="ARBA00006472"/>
    </source>
</evidence>